<keyword evidence="3" id="KW-0560">Oxidoreductase</keyword>
<evidence type="ECO:0000256" key="4">
    <source>
        <dbReference type="ARBA" id="ARBA00038968"/>
    </source>
</evidence>
<evidence type="ECO:0000256" key="7">
    <source>
        <dbReference type="ARBA" id="ARBA00041812"/>
    </source>
</evidence>
<comment type="catalytic activity">
    <reaction evidence="18">
        <text>prostaglandin A1 + NAD(+) = 15-oxo-prostaglandin A1 + NADH + H(+)</text>
        <dbReference type="Rhea" id="RHEA:41263"/>
        <dbReference type="ChEBI" id="CHEBI:15378"/>
        <dbReference type="ChEBI" id="CHEBI:57398"/>
        <dbReference type="ChEBI" id="CHEBI:57540"/>
        <dbReference type="ChEBI" id="CHEBI:57945"/>
        <dbReference type="ChEBI" id="CHEBI:85072"/>
    </reaction>
    <physiologicalReaction direction="left-to-right" evidence="18">
        <dbReference type="Rhea" id="RHEA:41264"/>
    </physiologicalReaction>
</comment>
<dbReference type="InterPro" id="IPR036291">
    <property type="entry name" value="NAD(P)-bd_dom_sf"/>
</dbReference>
<keyword evidence="2" id="KW-0644">Prostaglandin metabolism</keyword>
<dbReference type="CDD" id="cd05323">
    <property type="entry name" value="ADH_SDR_c_like"/>
    <property type="match status" value="1"/>
</dbReference>
<dbReference type="PRINTS" id="PR00080">
    <property type="entry name" value="SDRFAMILY"/>
</dbReference>
<evidence type="ECO:0000256" key="8">
    <source>
        <dbReference type="ARBA" id="ARBA00042026"/>
    </source>
</evidence>
<dbReference type="PANTHER" id="PTHR44229:SF5">
    <property type="entry name" value="15-HYDROXYPROSTAGLANDIN DEHYDROGENASE [NAD(+)]"/>
    <property type="match status" value="1"/>
</dbReference>
<dbReference type="PROSITE" id="PS00061">
    <property type="entry name" value="ADH_SHORT"/>
    <property type="match status" value="1"/>
</dbReference>
<name>A0ABD1K6K8_9TELE</name>
<comment type="catalytic activity">
    <reaction evidence="16">
        <text>resolvin D2 + NAD(+) = 7-oxoresolvin D2 + NADH + H(+)</text>
        <dbReference type="Rhea" id="RHEA:53584"/>
        <dbReference type="ChEBI" id="CHEBI:15378"/>
        <dbReference type="ChEBI" id="CHEBI:57540"/>
        <dbReference type="ChEBI" id="CHEBI:57945"/>
        <dbReference type="ChEBI" id="CHEBI:133367"/>
        <dbReference type="ChEBI" id="CHEBI:137497"/>
    </reaction>
    <physiologicalReaction direction="left-to-right" evidence="16">
        <dbReference type="Rhea" id="RHEA:53585"/>
    </physiologicalReaction>
</comment>
<evidence type="ECO:0000256" key="16">
    <source>
        <dbReference type="ARBA" id="ARBA00048393"/>
    </source>
</evidence>
<comment type="caution">
    <text evidence="24">The sequence shown here is derived from an EMBL/GenBank/DDBJ whole genome shotgun (WGS) entry which is preliminary data.</text>
</comment>
<comment type="catalytic activity">
    <reaction evidence="20">
        <text>resolvin D2 + NAD(+) = 16-oxoresolvin D2 + NADH + H(+)</text>
        <dbReference type="Rhea" id="RHEA:53588"/>
        <dbReference type="ChEBI" id="CHEBI:15378"/>
        <dbReference type="ChEBI" id="CHEBI:57540"/>
        <dbReference type="ChEBI" id="CHEBI:57945"/>
        <dbReference type="ChEBI" id="CHEBI:133367"/>
        <dbReference type="ChEBI" id="CHEBI:137498"/>
    </reaction>
    <physiologicalReaction direction="left-to-right" evidence="20">
        <dbReference type="Rhea" id="RHEA:53589"/>
    </physiologicalReaction>
</comment>
<evidence type="ECO:0000256" key="2">
    <source>
        <dbReference type="ARBA" id="ARBA00022501"/>
    </source>
</evidence>
<evidence type="ECO:0000256" key="19">
    <source>
        <dbReference type="ARBA" id="ARBA00048739"/>
    </source>
</evidence>
<evidence type="ECO:0000256" key="14">
    <source>
        <dbReference type="ARBA" id="ARBA00048144"/>
    </source>
</evidence>
<keyword evidence="2" id="KW-0443">Lipid metabolism</keyword>
<comment type="function">
    <text evidence="9">Catalyzes the NAD-dependent dehydrogenation (oxidation) of a broad array of hydroxylated polyunsaturated fatty acids (mainly eicosanoids and docosanoids, including prostaglandins, lipoxins and resolvins), yielding their corresponding keto (oxo) metabolites. Decreases the levels of the pro-proliferative prostaglandins such as prostaglandin E2 (whose activity is increased in cancer because of an increase in the expression of cyclooxygenase 2) and generates oxo-fatty acid products that can profoundly influence cell function by abrogating pro-inflammatory cytokine expression. Converts resolvins E1, D1 and D2 to their oxo products, which represents a mode of resolvin inactivation. Resolvin E1 plays important roles during the resolution phase of acute inflammation, while resolvins D1 and D2 have a unique role in obesity-induced adipose inflammation.</text>
</comment>
<reference evidence="24 25" key="1">
    <citation type="submission" date="2024-09" db="EMBL/GenBank/DDBJ databases">
        <title>A chromosome-level genome assembly of Gray's grenadier anchovy, Coilia grayii.</title>
        <authorList>
            <person name="Fu Z."/>
        </authorList>
    </citation>
    <scope>NUCLEOTIDE SEQUENCE [LARGE SCALE GENOMIC DNA]</scope>
    <source>
        <strain evidence="24">G4</strain>
        <tissue evidence="24">Muscle</tissue>
    </source>
</reference>
<dbReference type="EC" id="1.1.1.232" evidence="5"/>
<evidence type="ECO:0000256" key="11">
    <source>
        <dbReference type="ARBA" id="ARBA00047672"/>
    </source>
</evidence>
<dbReference type="PANTHER" id="PTHR44229">
    <property type="entry name" value="15-HYDROXYPROSTAGLANDIN DEHYDROGENASE [NAD(+)]"/>
    <property type="match status" value="1"/>
</dbReference>
<evidence type="ECO:0000256" key="12">
    <source>
        <dbReference type="ARBA" id="ARBA00048008"/>
    </source>
</evidence>
<comment type="catalytic activity">
    <reaction evidence="13">
        <text>15-oxo-(5S,6R)-dihydroxy-(7E,9E,11Z)-eicosatrienoate + NADH + H(+) = (5S,6R,15S)-trihydroxy-(7E,9E,11Z)-eicosatrienoate + NAD(+)</text>
        <dbReference type="Rhea" id="RHEA:41596"/>
        <dbReference type="ChEBI" id="CHEBI:15378"/>
        <dbReference type="ChEBI" id="CHEBI:57540"/>
        <dbReference type="ChEBI" id="CHEBI:57945"/>
        <dbReference type="ChEBI" id="CHEBI:78325"/>
        <dbReference type="ChEBI" id="CHEBI:78329"/>
    </reaction>
    <physiologicalReaction direction="left-to-right" evidence="13">
        <dbReference type="Rhea" id="RHEA:41597"/>
    </physiologicalReaction>
</comment>
<dbReference type="PRINTS" id="PR00081">
    <property type="entry name" value="GDHRDH"/>
</dbReference>
<evidence type="ECO:0000256" key="20">
    <source>
        <dbReference type="ARBA" id="ARBA00048921"/>
    </source>
</evidence>
<dbReference type="AlphaFoldDB" id="A0ABD1K6K8"/>
<comment type="catalytic activity">
    <reaction evidence="17">
        <text>lipoxin A4 + NAD(+) = 15-oxo-(5S,6R)-dihydroxy-(7E,9E,11Z,13E)-eicosatetraenoate + NADH + H(+)</text>
        <dbReference type="Rhea" id="RHEA:41572"/>
        <dbReference type="ChEBI" id="CHEBI:15378"/>
        <dbReference type="ChEBI" id="CHEBI:57540"/>
        <dbReference type="ChEBI" id="CHEBI:57945"/>
        <dbReference type="ChEBI" id="CHEBI:67026"/>
        <dbReference type="ChEBI" id="CHEBI:78311"/>
    </reaction>
    <physiologicalReaction direction="left-to-right" evidence="17">
        <dbReference type="Rhea" id="RHEA:41573"/>
    </physiologicalReaction>
</comment>
<dbReference type="InterPro" id="IPR020904">
    <property type="entry name" value="Sc_DH/Rdtase_CS"/>
</dbReference>
<evidence type="ECO:0000256" key="5">
    <source>
        <dbReference type="ARBA" id="ARBA00039060"/>
    </source>
</evidence>
<dbReference type="Pfam" id="PF00106">
    <property type="entry name" value="adh_short"/>
    <property type="match status" value="1"/>
</dbReference>
<dbReference type="Gene3D" id="3.40.50.720">
    <property type="entry name" value="NAD(P)-binding Rossmann-like Domain"/>
    <property type="match status" value="1"/>
</dbReference>
<dbReference type="Proteomes" id="UP001591681">
    <property type="component" value="Unassembled WGS sequence"/>
</dbReference>
<dbReference type="GO" id="GO:0047034">
    <property type="term" value="F:15-hydroxyicosatetraenoate dehydrogenase activity"/>
    <property type="evidence" value="ECO:0007669"/>
    <property type="project" value="UniProtKB-EC"/>
</dbReference>
<comment type="catalytic activity">
    <reaction evidence="22">
        <text>resolvin E1 + NAD(+) = 18-oxo-resolvin E1 + NADH + H(+)</text>
        <dbReference type="Rhea" id="RHEA:49244"/>
        <dbReference type="ChEBI" id="CHEBI:15378"/>
        <dbReference type="ChEBI" id="CHEBI:57540"/>
        <dbReference type="ChEBI" id="CHEBI:57945"/>
        <dbReference type="ChEBI" id="CHEBI:91000"/>
        <dbReference type="ChEBI" id="CHEBI:91001"/>
    </reaction>
    <physiologicalReaction direction="left-to-right" evidence="22">
        <dbReference type="Rhea" id="RHEA:49245"/>
    </physiologicalReaction>
</comment>
<comment type="catalytic activity">
    <reaction evidence="21">
        <text>(15S)-hydroxy-(5Z,8Z,11Z,13E)-eicosatetraenoate + NAD(+) = 15-oxo-(5Z,8Z,11Z,13E)-eicosatetraenoate + NADH + H(+)</text>
        <dbReference type="Rhea" id="RHEA:23260"/>
        <dbReference type="ChEBI" id="CHEBI:15378"/>
        <dbReference type="ChEBI" id="CHEBI:57409"/>
        <dbReference type="ChEBI" id="CHEBI:57410"/>
        <dbReference type="ChEBI" id="CHEBI:57540"/>
        <dbReference type="ChEBI" id="CHEBI:57945"/>
        <dbReference type="EC" id="1.1.1.232"/>
    </reaction>
    <physiologicalReaction direction="left-to-right" evidence="21">
        <dbReference type="Rhea" id="RHEA:23261"/>
    </physiologicalReaction>
</comment>
<proteinExistence type="inferred from homology"/>
<comment type="catalytic activity">
    <reaction evidence="14">
        <text>(11R)-hydroxy-(5Z,8Z,12E,14Z)-eicosatetraenoate + NAD(+) = 11-oxo-(5Z,8Z,12E,14Z)-eicosatetraenoate + NADH + H(+)</text>
        <dbReference type="Rhea" id="RHEA:48640"/>
        <dbReference type="ChEBI" id="CHEBI:15378"/>
        <dbReference type="ChEBI" id="CHEBI:57540"/>
        <dbReference type="ChEBI" id="CHEBI:57945"/>
        <dbReference type="ChEBI" id="CHEBI:78836"/>
        <dbReference type="ChEBI" id="CHEBI:90697"/>
    </reaction>
    <physiologicalReaction direction="left-to-right" evidence="14">
        <dbReference type="Rhea" id="RHEA:48641"/>
    </physiologicalReaction>
</comment>
<comment type="catalytic activity">
    <reaction evidence="11">
        <text>resolvin D1 + NAD(+) = 8-oxoresolvin D1 + NADH + H(+)</text>
        <dbReference type="Rhea" id="RHEA:50124"/>
        <dbReference type="ChEBI" id="CHEBI:15378"/>
        <dbReference type="ChEBI" id="CHEBI:57540"/>
        <dbReference type="ChEBI" id="CHEBI:57945"/>
        <dbReference type="ChEBI" id="CHEBI:132079"/>
        <dbReference type="ChEBI" id="CHEBI:132080"/>
    </reaction>
    <physiologicalReaction direction="left-to-right" evidence="11">
        <dbReference type="Rhea" id="RHEA:50125"/>
    </physiologicalReaction>
</comment>
<evidence type="ECO:0000313" key="24">
    <source>
        <dbReference type="EMBL" id="KAL2094776.1"/>
    </source>
</evidence>
<evidence type="ECO:0000256" key="22">
    <source>
        <dbReference type="ARBA" id="ARBA00049188"/>
    </source>
</evidence>
<comment type="catalytic activity">
    <reaction evidence="12">
        <text>14-hydroxy-(4Z,7Z,10Z,12E,16Z,19Z)-docosahexaenoate + NAD(+) = 14-oxo-(4Z,7Z,10Z,12E,16Z,19Z)-docosahexaenoate + NADH + H(+)</text>
        <dbReference type="Rhea" id="RHEA:48952"/>
        <dbReference type="ChEBI" id="CHEBI:15378"/>
        <dbReference type="ChEBI" id="CHEBI:57540"/>
        <dbReference type="ChEBI" id="CHEBI:57945"/>
        <dbReference type="ChEBI" id="CHEBI:90866"/>
        <dbReference type="ChEBI" id="CHEBI:90867"/>
    </reaction>
    <physiologicalReaction direction="left-to-right" evidence="12">
        <dbReference type="Rhea" id="RHEA:48953"/>
    </physiologicalReaction>
</comment>
<sequence length="267" mass="28719">MALSGKVAVVTGGAQGLGKGFAEILLKNGAKVSLFDVNEDLGKATTAAFEKEFGTDNVLFYVCDVTSEKQFKDAFQRTVQTFGGIDIVCNNAGIINEVDWEKTVDINLSGVIKGTYLAMDHMKKENGGRGGVIINIASLAGLGPFPTCPVYTATKYGVVGFSRAMAMASVAAGYGVRINMLCPTFVRTALLNTLKLEEQCGQFQKLLEVNKTFLESFGILEVSDVVKAFENLVLDESQNGAAVIVKTEGFHYVKFPTAEDLQIKSKQ</sequence>
<dbReference type="InterPro" id="IPR002347">
    <property type="entry name" value="SDR_fam"/>
</dbReference>
<dbReference type="GO" id="GO:0016404">
    <property type="term" value="F:15-hydroxyprostaglandin dehydrogenase (NAD+) activity"/>
    <property type="evidence" value="ECO:0007669"/>
    <property type="project" value="UniProtKB-EC"/>
</dbReference>
<evidence type="ECO:0000256" key="17">
    <source>
        <dbReference type="ARBA" id="ARBA00048535"/>
    </source>
</evidence>
<evidence type="ECO:0000256" key="15">
    <source>
        <dbReference type="ARBA" id="ARBA00048170"/>
    </source>
</evidence>
<dbReference type="FunFam" id="3.40.50.720:FF:000149">
    <property type="entry name" value="15-hydroxyprostaglandin dehydrogenase [NAD(+)]"/>
    <property type="match status" value="1"/>
</dbReference>
<evidence type="ECO:0000256" key="3">
    <source>
        <dbReference type="ARBA" id="ARBA00023002"/>
    </source>
</evidence>
<organism evidence="24 25">
    <name type="scientific">Coilia grayii</name>
    <name type="common">Gray's grenadier anchovy</name>
    <dbReference type="NCBI Taxonomy" id="363190"/>
    <lineage>
        <taxon>Eukaryota</taxon>
        <taxon>Metazoa</taxon>
        <taxon>Chordata</taxon>
        <taxon>Craniata</taxon>
        <taxon>Vertebrata</taxon>
        <taxon>Euteleostomi</taxon>
        <taxon>Actinopterygii</taxon>
        <taxon>Neopterygii</taxon>
        <taxon>Teleostei</taxon>
        <taxon>Clupei</taxon>
        <taxon>Clupeiformes</taxon>
        <taxon>Clupeoidei</taxon>
        <taxon>Engraulidae</taxon>
        <taxon>Coilinae</taxon>
        <taxon>Coilia</taxon>
    </lineage>
</organism>
<dbReference type="SUPFAM" id="SSF51735">
    <property type="entry name" value="NAD(P)-binding Rossmann-fold domains"/>
    <property type="match status" value="1"/>
</dbReference>
<keyword evidence="2" id="KW-0276">Fatty acid metabolism</keyword>
<comment type="catalytic activity">
    <reaction evidence="10">
        <text>prostaglandin E1 + NAD(+) = 15-oxoprostaglandin E1 + NADH + H(+)</text>
        <dbReference type="Rhea" id="RHEA:16477"/>
        <dbReference type="ChEBI" id="CHEBI:15378"/>
        <dbReference type="ChEBI" id="CHEBI:57397"/>
        <dbReference type="ChEBI" id="CHEBI:57401"/>
        <dbReference type="ChEBI" id="CHEBI:57540"/>
        <dbReference type="ChEBI" id="CHEBI:57945"/>
    </reaction>
    <physiologicalReaction direction="left-to-right" evidence="10">
        <dbReference type="Rhea" id="RHEA:16478"/>
    </physiologicalReaction>
</comment>
<evidence type="ECO:0000256" key="1">
    <source>
        <dbReference type="ARBA" id="ARBA00006484"/>
    </source>
</evidence>
<dbReference type="EMBL" id="JBHFQA010000008">
    <property type="protein sequence ID" value="KAL2094776.1"/>
    <property type="molecule type" value="Genomic_DNA"/>
</dbReference>
<accession>A0ABD1K6K8</accession>
<evidence type="ECO:0000256" key="23">
    <source>
        <dbReference type="RuleBase" id="RU000363"/>
    </source>
</evidence>
<dbReference type="EC" id="1.1.1.141" evidence="4"/>
<comment type="catalytic activity">
    <reaction evidence="15">
        <text>resolvin D1 + NAD(+) = 17-oxoresolvin D1 + NADH + H(+)</text>
        <dbReference type="Rhea" id="RHEA:50128"/>
        <dbReference type="ChEBI" id="CHEBI:15378"/>
        <dbReference type="ChEBI" id="CHEBI:57540"/>
        <dbReference type="ChEBI" id="CHEBI:57945"/>
        <dbReference type="ChEBI" id="CHEBI:132079"/>
        <dbReference type="ChEBI" id="CHEBI:132081"/>
    </reaction>
    <physiologicalReaction direction="left-to-right" evidence="15">
        <dbReference type="Rhea" id="RHEA:50129"/>
    </physiologicalReaction>
</comment>
<evidence type="ECO:0000313" key="25">
    <source>
        <dbReference type="Proteomes" id="UP001591681"/>
    </source>
</evidence>
<protein>
    <recommendedName>
        <fullName evidence="6">15-hydroxyprostaglandin dehydrogenase [NAD(+)]</fullName>
        <ecNumber evidence="4">1.1.1.141</ecNumber>
        <ecNumber evidence="5">1.1.1.232</ecNumber>
    </recommendedName>
    <alternativeName>
        <fullName evidence="8">Eicosanoid/docosanoid dehydrogenase [NAD(+)]</fullName>
    </alternativeName>
    <alternativeName>
        <fullName evidence="7">Prostaglandin dehydrogenase 1</fullName>
    </alternativeName>
</protein>
<comment type="similarity">
    <text evidence="1 23">Belongs to the short-chain dehydrogenases/reductases (SDR) family.</text>
</comment>
<evidence type="ECO:0000256" key="13">
    <source>
        <dbReference type="ARBA" id="ARBA00048140"/>
    </source>
</evidence>
<evidence type="ECO:0000256" key="21">
    <source>
        <dbReference type="ARBA" id="ARBA00049151"/>
    </source>
</evidence>
<dbReference type="GO" id="GO:0006693">
    <property type="term" value="P:prostaglandin metabolic process"/>
    <property type="evidence" value="ECO:0007669"/>
    <property type="project" value="UniProtKB-KW"/>
</dbReference>
<evidence type="ECO:0000256" key="18">
    <source>
        <dbReference type="ARBA" id="ARBA00048611"/>
    </source>
</evidence>
<evidence type="ECO:0000256" key="10">
    <source>
        <dbReference type="ARBA" id="ARBA00047325"/>
    </source>
</evidence>
<keyword evidence="25" id="KW-1185">Reference proteome</keyword>
<evidence type="ECO:0000256" key="6">
    <source>
        <dbReference type="ARBA" id="ARBA00040276"/>
    </source>
</evidence>
<evidence type="ECO:0000256" key="9">
    <source>
        <dbReference type="ARBA" id="ARBA00045705"/>
    </source>
</evidence>
<gene>
    <name evidence="24" type="ORF">ACEWY4_009495</name>
</gene>
<comment type="catalytic activity">
    <reaction evidence="19">
        <text>prostaglandin E2 + NAD(+) = 15-oxoprostaglandin E2 + NADH + H(+)</text>
        <dbReference type="Rhea" id="RHEA:11876"/>
        <dbReference type="ChEBI" id="CHEBI:15378"/>
        <dbReference type="ChEBI" id="CHEBI:57400"/>
        <dbReference type="ChEBI" id="CHEBI:57540"/>
        <dbReference type="ChEBI" id="CHEBI:57945"/>
        <dbReference type="ChEBI" id="CHEBI:606564"/>
        <dbReference type="EC" id="1.1.1.141"/>
    </reaction>
    <physiologicalReaction direction="left-to-right" evidence="19">
        <dbReference type="Rhea" id="RHEA:11877"/>
    </physiologicalReaction>
</comment>